<dbReference type="RefSeq" id="WP_072713644.1">
    <property type="nucleotide sequence ID" value="NZ_QRCM01000001.1"/>
</dbReference>
<proteinExistence type="inferred from homology"/>
<comment type="caution">
    <text evidence="4">The sequence shown here is derived from an EMBL/GenBank/DDBJ whole genome shotgun (WGS) entry which is preliminary data.</text>
</comment>
<feature type="region of interest" description="Disordered" evidence="2">
    <location>
        <begin position="401"/>
        <end position="440"/>
    </location>
</feature>
<sequence length="440" mass="47300">MGSGDSHTAHGAPWQLGDGELRERALSLSRQIEALQAQRISVMGEVVERGISGEDGYRDAGSWLAARTMLEVHEARRVVNLAVSLRSQPEIAAAVAEQRVSPTHAQMICDFFETPPSLLAALAEADPEEHSKVVEFCRDALLAAAVPGPGTTTASVRRAKERLEIRLDAESDGPPTRERDNLNHLSVSHTLHGRVVVHGNFDALSGEVLMTALSKLSAPQPAEDGTPDRRSPRKRRADALVEVCRRFLDSGVAGMEAGEKPHVTVLIHQRDLQGQPAGPAEKTHRSITALLDGIGLPWTPWGATLTPETARAVACDAQVTPIVIDDNGVPLSMGRTTRLVTPAQRRALTVRDRGCAFPNCTVPSSWCEAHHITHWADGGPTDLDNMVLLCGSHHRHVHHSDWTITSTPRGRPTFTPPGVEPPGSGPPGADRRHSAGTVVA</sequence>
<accession>A0A6P2CII9</accession>
<name>A0A6P2CII9_9NOCA</name>
<dbReference type="CDD" id="cd00085">
    <property type="entry name" value="HNHc"/>
    <property type="match status" value="1"/>
</dbReference>
<comment type="similarity">
    <text evidence="1">Belongs to the Rv1128c/1148c/1588c/1702c/1945/3466 family.</text>
</comment>
<reference evidence="4 5" key="1">
    <citation type="submission" date="2018-07" db="EMBL/GenBank/DDBJ databases">
        <title>Genome sequence of Rhodococcus rhodnii ATCC 35071 from Rhodnius prolixus.</title>
        <authorList>
            <person name="Patel V."/>
            <person name="Vogel K.J."/>
        </authorList>
    </citation>
    <scope>NUCLEOTIDE SEQUENCE [LARGE SCALE GENOMIC DNA]</scope>
    <source>
        <strain evidence="4 5">ATCC 35071</strain>
    </source>
</reference>
<dbReference type="AlphaFoldDB" id="A0A6P2CII9"/>
<organism evidence="4 5">
    <name type="scientific">Rhodococcus rhodnii</name>
    <dbReference type="NCBI Taxonomy" id="38312"/>
    <lineage>
        <taxon>Bacteria</taxon>
        <taxon>Bacillati</taxon>
        <taxon>Actinomycetota</taxon>
        <taxon>Actinomycetes</taxon>
        <taxon>Mycobacteriales</taxon>
        <taxon>Nocardiaceae</taxon>
        <taxon>Rhodococcus</taxon>
    </lineage>
</organism>
<evidence type="ECO:0000313" key="5">
    <source>
        <dbReference type="Proteomes" id="UP000471120"/>
    </source>
</evidence>
<dbReference type="EMBL" id="QRCM01000001">
    <property type="protein sequence ID" value="TXG92112.1"/>
    <property type="molecule type" value="Genomic_DNA"/>
</dbReference>
<dbReference type="Proteomes" id="UP000471120">
    <property type="component" value="Unassembled WGS sequence"/>
</dbReference>
<dbReference type="InterPro" id="IPR002711">
    <property type="entry name" value="HNH"/>
</dbReference>
<gene>
    <name evidence="4" type="ORF">DW322_20480</name>
</gene>
<dbReference type="InterPro" id="IPR003870">
    <property type="entry name" value="DUF222"/>
</dbReference>
<dbReference type="GO" id="GO:0004519">
    <property type="term" value="F:endonuclease activity"/>
    <property type="evidence" value="ECO:0007669"/>
    <property type="project" value="UniProtKB-KW"/>
</dbReference>
<dbReference type="Gene3D" id="1.10.30.50">
    <property type="match status" value="1"/>
</dbReference>
<dbReference type="InterPro" id="IPR003615">
    <property type="entry name" value="HNH_nuc"/>
</dbReference>
<dbReference type="Pfam" id="PF01844">
    <property type="entry name" value="HNH"/>
    <property type="match status" value="1"/>
</dbReference>
<dbReference type="GO" id="GO:0003676">
    <property type="term" value="F:nucleic acid binding"/>
    <property type="evidence" value="ECO:0007669"/>
    <property type="project" value="InterPro"/>
</dbReference>
<feature type="region of interest" description="Disordered" evidence="2">
    <location>
        <begin position="216"/>
        <end position="236"/>
    </location>
</feature>
<evidence type="ECO:0000256" key="1">
    <source>
        <dbReference type="ARBA" id="ARBA00023450"/>
    </source>
</evidence>
<keyword evidence="4" id="KW-0378">Hydrolase</keyword>
<dbReference type="Pfam" id="PF02720">
    <property type="entry name" value="DUF222"/>
    <property type="match status" value="1"/>
</dbReference>
<protein>
    <submittedName>
        <fullName evidence="4">HNH endonuclease</fullName>
    </submittedName>
</protein>
<evidence type="ECO:0000313" key="4">
    <source>
        <dbReference type="EMBL" id="TXG92112.1"/>
    </source>
</evidence>
<feature type="domain" description="HNH nuclease" evidence="3">
    <location>
        <begin position="343"/>
        <end position="395"/>
    </location>
</feature>
<evidence type="ECO:0000259" key="3">
    <source>
        <dbReference type="SMART" id="SM00507"/>
    </source>
</evidence>
<evidence type="ECO:0000256" key="2">
    <source>
        <dbReference type="SAM" id="MobiDB-lite"/>
    </source>
</evidence>
<keyword evidence="4" id="KW-0540">Nuclease</keyword>
<keyword evidence="4" id="KW-0255">Endonuclease</keyword>
<feature type="compositionally biased region" description="Pro residues" evidence="2">
    <location>
        <begin position="414"/>
        <end position="425"/>
    </location>
</feature>
<dbReference type="SMART" id="SM00507">
    <property type="entry name" value="HNHc"/>
    <property type="match status" value="1"/>
</dbReference>
<dbReference type="GO" id="GO:0008270">
    <property type="term" value="F:zinc ion binding"/>
    <property type="evidence" value="ECO:0007669"/>
    <property type="project" value="InterPro"/>
</dbReference>